<dbReference type="InterPro" id="IPR051720">
    <property type="entry name" value="rRNA_MeTrfase/Polyamine_Synth"/>
</dbReference>
<dbReference type="PANTHER" id="PTHR23290">
    <property type="entry name" value="RRNA N6-ADENOSINE-METHYLTRANSFERASE METTL5"/>
    <property type="match status" value="1"/>
</dbReference>
<dbReference type="PANTHER" id="PTHR23290:SF0">
    <property type="entry name" value="RRNA N6-ADENOSINE-METHYLTRANSFERASE METTL5"/>
    <property type="match status" value="1"/>
</dbReference>
<evidence type="ECO:0000313" key="2">
    <source>
        <dbReference type="EMBL" id="GEB30447.1"/>
    </source>
</evidence>
<comment type="caution">
    <text evidence="2">The sequence shown here is derived from an EMBL/GenBank/DDBJ whole genome shotgun (WGS) entry which is preliminary data.</text>
</comment>
<dbReference type="EMBL" id="BJMH01000001">
    <property type="protein sequence ID" value="GEB30447.1"/>
    <property type="molecule type" value="Genomic_DNA"/>
</dbReference>
<evidence type="ECO:0000313" key="3">
    <source>
        <dbReference type="Proteomes" id="UP000316882"/>
    </source>
</evidence>
<protein>
    <submittedName>
        <fullName evidence="2">Methyltransferase</fullName>
    </submittedName>
</protein>
<dbReference type="Gene3D" id="3.40.50.150">
    <property type="entry name" value="Vaccinia Virus protein VP39"/>
    <property type="match status" value="1"/>
</dbReference>
<sequence length="395" mass="44444">MRNYIEETYRQVQLQEGPQVIEQFLLHCYFQPGLPGKELARKVMLPVPVATAIKKELIKAGALQARNGLACTEDGLAYVENGLGFGGLDRTLYNKLMQDESAWKNELADVYNELESILSERPQVNVQLDQAKCTAETSMRRALLCLRNHALVGKKVLCVGDDDLVSVSLALLLKRLFPGKAGGAGKIEVVDIDERFLQYIRDVAQQRNLAIQCHHADLREPLPARLHRQFDCFFTDPPYTLQGMSLFLSRGISGLQPRKGLPVFLSFAHKSPDFTLQMQQKFVQAGLSVREVLSHFNEYEGAQLLGGKGQMIVLVTTEQTAPIVKEAYRKPLYTGEEVRSQRLYRCKRCAQVAKVGANERVKTIEALKSKGCPRCRQTRFELISRCSVARHADHD</sequence>
<feature type="domain" description="N(4)-bis(aminopropyl)spermidine synthase C-terminal" evidence="1">
    <location>
        <begin position="109"/>
        <end position="304"/>
    </location>
</feature>
<organism evidence="2 3">
    <name type="scientific">Brevibacillus parabrevis</name>
    <dbReference type="NCBI Taxonomy" id="54914"/>
    <lineage>
        <taxon>Bacteria</taxon>
        <taxon>Bacillati</taxon>
        <taxon>Bacillota</taxon>
        <taxon>Bacilli</taxon>
        <taxon>Bacillales</taxon>
        <taxon>Paenibacillaceae</taxon>
        <taxon>Brevibacillus</taxon>
    </lineage>
</organism>
<dbReference type="Proteomes" id="UP000316882">
    <property type="component" value="Unassembled WGS sequence"/>
</dbReference>
<keyword evidence="3" id="KW-1185">Reference proteome</keyword>
<keyword evidence="2" id="KW-0808">Transferase</keyword>
<dbReference type="GO" id="GO:0032259">
    <property type="term" value="P:methylation"/>
    <property type="evidence" value="ECO:0007669"/>
    <property type="project" value="UniProtKB-KW"/>
</dbReference>
<accession>A0A4Y3PAG5</accession>
<dbReference type="CDD" id="cd02440">
    <property type="entry name" value="AdoMet_MTases"/>
    <property type="match status" value="1"/>
</dbReference>
<keyword evidence="2" id="KW-0489">Methyltransferase</keyword>
<dbReference type="SUPFAM" id="SSF53335">
    <property type="entry name" value="S-adenosyl-L-methionine-dependent methyltransferases"/>
    <property type="match status" value="1"/>
</dbReference>
<dbReference type="Pfam" id="PF01861">
    <property type="entry name" value="BpsA_C"/>
    <property type="match status" value="1"/>
</dbReference>
<evidence type="ECO:0000259" key="1">
    <source>
        <dbReference type="Pfam" id="PF01861"/>
    </source>
</evidence>
<reference evidence="2 3" key="1">
    <citation type="submission" date="2019-06" db="EMBL/GenBank/DDBJ databases">
        <title>Whole genome shotgun sequence of Brevibacillus parabrevis NBRC 12334.</title>
        <authorList>
            <person name="Hosoyama A."/>
            <person name="Uohara A."/>
            <person name="Ohji S."/>
            <person name="Ichikawa N."/>
        </authorList>
    </citation>
    <scope>NUCLEOTIDE SEQUENCE [LARGE SCALE GENOMIC DNA]</scope>
    <source>
        <strain evidence="2 3">NBRC 12334</strain>
    </source>
</reference>
<dbReference type="RefSeq" id="WP_122963245.1">
    <property type="nucleotide sequence ID" value="NZ_BJMH01000001.1"/>
</dbReference>
<dbReference type="STRING" id="54914.AV540_12770"/>
<dbReference type="InterPro" id="IPR002723">
    <property type="entry name" value="BpsA_C"/>
</dbReference>
<gene>
    <name evidence="2" type="ORF">BPA01_00270</name>
</gene>
<name>A0A4Y3PAG5_BREPA</name>
<proteinExistence type="predicted"/>
<dbReference type="GO" id="GO:0008168">
    <property type="term" value="F:methyltransferase activity"/>
    <property type="evidence" value="ECO:0007669"/>
    <property type="project" value="UniProtKB-KW"/>
</dbReference>
<dbReference type="GO" id="GO:0006596">
    <property type="term" value="P:polyamine biosynthetic process"/>
    <property type="evidence" value="ECO:0007669"/>
    <property type="project" value="TreeGrafter"/>
</dbReference>
<dbReference type="InterPro" id="IPR029063">
    <property type="entry name" value="SAM-dependent_MTases_sf"/>
</dbReference>
<dbReference type="AlphaFoldDB" id="A0A4Y3PAG5"/>